<protein>
    <submittedName>
        <fullName evidence="1">Uncharacterized protein</fullName>
    </submittedName>
</protein>
<evidence type="ECO:0000313" key="2">
    <source>
        <dbReference type="Proteomes" id="UP001459277"/>
    </source>
</evidence>
<evidence type="ECO:0000313" key="1">
    <source>
        <dbReference type="EMBL" id="KAK9997052.1"/>
    </source>
</evidence>
<keyword evidence="2" id="KW-1185">Reference proteome</keyword>
<dbReference type="AlphaFoldDB" id="A0AAW2CI43"/>
<sequence>MQLSFHYKVSVPLIGIGKKILSLSKTQHKEVFINYNAEASHIKISKIFPLFTLMSGIHQESKTGETRVEDNLIYYEETHNALAPLITHGHGGINISISKGIHAITSPS</sequence>
<comment type="caution">
    <text evidence="1">The sequence shown here is derived from an EMBL/GenBank/DDBJ whole genome shotgun (WGS) entry which is preliminary data.</text>
</comment>
<name>A0AAW2CI43_9ROSI</name>
<organism evidence="1 2">
    <name type="scientific">Lithocarpus litseifolius</name>
    <dbReference type="NCBI Taxonomy" id="425828"/>
    <lineage>
        <taxon>Eukaryota</taxon>
        <taxon>Viridiplantae</taxon>
        <taxon>Streptophyta</taxon>
        <taxon>Embryophyta</taxon>
        <taxon>Tracheophyta</taxon>
        <taxon>Spermatophyta</taxon>
        <taxon>Magnoliopsida</taxon>
        <taxon>eudicotyledons</taxon>
        <taxon>Gunneridae</taxon>
        <taxon>Pentapetalae</taxon>
        <taxon>rosids</taxon>
        <taxon>fabids</taxon>
        <taxon>Fagales</taxon>
        <taxon>Fagaceae</taxon>
        <taxon>Lithocarpus</taxon>
    </lineage>
</organism>
<dbReference type="Proteomes" id="UP001459277">
    <property type="component" value="Unassembled WGS sequence"/>
</dbReference>
<accession>A0AAW2CI43</accession>
<dbReference type="EMBL" id="JAZDWU010000007">
    <property type="protein sequence ID" value="KAK9997052.1"/>
    <property type="molecule type" value="Genomic_DNA"/>
</dbReference>
<proteinExistence type="predicted"/>
<reference evidence="1 2" key="1">
    <citation type="submission" date="2024-01" db="EMBL/GenBank/DDBJ databases">
        <title>A telomere-to-telomere, gap-free genome of sweet tea (Lithocarpus litseifolius).</title>
        <authorList>
            <person name="Zhou J."/>
        </authorList>
    </citation>
    <scope>NUCLEOTIDE SEQUENCE [LARGE SCALE GENOMIC DNA]</scope>
    <source>
        <strain evidence="1">Zhou-2022a</strain>
        <tissue evidence="1">Leaf</tissue>
    </source>
</reference>
<gene>
    <name evidence="1" type="ORF">SO802_021738</name>
</gene>